<evidence type="ECO:0000256" key="1">
    <source>
        <dbReference type="ARBA" id="ARBA00004645"/>
    </source>
</evidence>
<dbReference type="PROSITE" id="PS50297">
    <property type="entry name" value="ANK_REP_REGION"/>
    <property type="match status" value="1"/>
</dbReference>
<keyword evidence="3" id="KW-1009">Hearing</keyword>
<sequence length="70" mass="7597">PTITDAQGASPVHHAARCGQLECLEFLVNDGCFPCHTRTKNGATAVHDAAATGHVWELQWLLRQNKCGIE</sequence>
<dbReference type="GO" id="GO:0032420">
    <property type="term" value="C:stereocilium"/>
    <property type="evidence" value="ECO:0007669"/>
    <property type="project" value="UniProtKB-SubCell"/>
</dbReference>
<protein>
    <submittedName>
        <fullName evidence="6">Uncharacterized protein</fullName>
    </submittedName>
</protein>
<gene>
    <name evidence="6" type="ORF">M9458_003709</name>
</gene>
<evidence type="ECO:0000256" key="3">
    <source>
        <dbReference type="ARBA" id="ARBA00022740"/>
    </source>
</evidence>
<dbReference type="EMBL" id="JAMKFB020000002">
    <property type="protein sequence ID" value="KAL0200522.1"/>
    <property type="molecule type" value="Genomic_DNA"/>
</dbReference>
<accession>A0ABD0RPR6</accession>
<feature type="non-terminal residue" evidence="6">
    <location>
        <position position="70"/>
    </location>
</feature>
<feature type="repeat" description="ANK" evidence="5">
    <location>
        <begin position="7"/>
        <end position="31"/>
    </location>
</feature>
<dbReference type="SUPFAM" id="SSF48403">
    <property type="entry name" value="Ankyrin repeat"/>
    <property type="match status" value="1"/>
</dbReference>
<evidence type="ECO:0000313" key="7">
    <source>
        <dbReference type="Proteomes" id="UP001529510"/>
    </source>
</evidence>
<reference evidence="6 7" key="1">
    <citation type="submission" date="2024-05" db="EMBL/GenBank/DDBJ databases">
        <title>Genome sequencing and assembly of Indian major carp, Cirrhinus mrigala (Hamilton, 1822).</title>
        <authorList>
            <person name="Mohindra V."/>
            <person name="Chowdhury L.M."/>
            <person name="Lal K."/>
            <person name="Jena J.K."/>
        </authorList>
    </citation>
    <scope>NUCLEOTIDE SEQUENCE [LARGE SCALE GENOMIC DNA]</scope>
    <source>
        <strain evidence="6">CM1030</strain>
        <tissue evidence="6">Blood</tissue>
    </source>
</reference>
<dbReference type="PROSITE" id="PS50088">
    <property type="entry name" value="ANK_REPEAT"/>
    <property type="match status" value="1"/>
</dbReference>
<dbReference type="GO" id="GO:0007605">
    <property type="term" value="P:sensory perception of sound"/>
    <property type="evidence" value="ECO:0007669"/>
    <property type="project" value="UniProtKB-KW"/>
</dbReference>
<dbReference type="InterPro" id="IPR002110">
    <property type="entry name" value="Ankyrin_rpt"/>
</dbReference>
<name>A0ABD0RPR6_CIRMR</name>
<feature type="non-terminal residue" evidence="6">
    <location>
        <position position="1"/>
    </location>
</feature>
<keyword evidence="7" id="KW-1185">Reference proteome</keyword>
<comment type="caution">
    <text evidence="6">The sequence shown here is derived from an EMBL/GenBank/DDBJ whole genome shotgun (WGS) entry which is preliminary data.</text>
</comment>
<comment type="subcellular location">
    <subcellularLocation>
        <location evidence="1">Cell projection</location>
        <location evidence="1">Stereocilium</location>
    </subcellularLocation>
</comment>
<dbReference type="PANTHER" id="PTHR24153:SF0">
    <property type="entry name" value="ESPIN-LIKE PROTEIN"/>
    <property type="match status" value="1"/>
</dbReference>
<organism evidence="6 7">
    <name type="scientific">Cirrhinus mrigala</name>
    <name type="common">Mrigala</name>
    <dbReference type="NCBI Taxonomy" id="683832"/>
    <lineage>
        <taxon>Eukaryota</taxon>
        <taxon>Metazoa</taxon>
        <taxon>Chordata</taxon>
        <taxon>Craniata</taxon>
        <taxon>Vertebrata</taxon>
        <taxon>Euteleostomi</taxon>
        <taxon>Actinopterygii</taxon>
        <taxon>Neopterygii</taxon>
        <taxon>Teleostei</taxon>
        <taxon>Ostariophysi</taxon>
        <taxon>Cypriniformes</taxon>
        <taxon>Cyprinidae</taxon>
        <taxon>Labeoninae</taxon>
        <taxon>Labeonini</taxon>
        <taxon>Cirrhinus</taxon>
    </lineage>
</organism>
<proteinExistence type="predicted"/>
<dbReference type="Pfam" id="PF12796">
    <property type="entry name" value="Ank_2"/>
    <property type="match status" value="1"/>
</dbReference>
<dbReference type="Proteomes" id="UP001529510">
    <property type="component" value="Unassembled WGS sequence"/>
</dbReference>
<dbReference type="InterPro" id="IPR052420">
    <property type="entry name" value="Espin/Espin-like"/>
</dbReference>
<dbReference type="InterPro" id="IPR036770">
    <property type="entry name" value="Ankyrin_rpt-contain_sf"/>
</dbReference>
<evidence type="ECO:0000256" key="5">
    <source>
        <dbReference type="PROSITE-ProRule" id="PRU00023"/>
    </source>
</evidence>
<dbReference type="PANTHER" id="PTHR24153">
    <property type="entry name" value="ESPIN"/>
    <property type="match status" value="1"/>
</dbReference>
<evidence type="ECO:0000313" key="6">
    <source>
        <dbReference type="EMBL" id="KAL0200522.1"/>
    </source>
</evidence>
<dbReference type="AlphaFoldDB" id="A0ABD0RPR6"/>
<keyword evidence="4 5" id="KW-0040">ANK repeat</keyword>
<evidence type="ECO:0000256" key="4">
    <source>
        <dbReference type="ARBA" id="ARBA00023043"/>
    </source>
</evidence>
<evidence type="ECO:0000256" key="2">
    <source>
        <dbReference type="ARBA" id="ARBA00022737"/>
    </source>
</evidence>
<dbReference type="Gene3D" id="1.25.40.20">
    <property type="entry name" value="Ankyrin repeat-containing domain"/>
    <property type="match status" value="1"/>
</dbReference>
<keyword evidence="2" id="KW-0677">Repeat</keyword>